<sequence length="494" mass="56023">MYWGSYISKNNREDIVKLGAKGDIGFSLVILLIHEFKTGFKGMLLKQIVGHDHTYAPSTITTQQPTEGELDLLFEAMYDDFIWWSTVRFLQEIVPAAQAPQDVDELKTQQHIQHQPATIADNVPNSMFDENMFVNPFATPSISAAESSSSEYVDSSNMHTCQWRALTDPPPAWIESMQEELLQFNRLDVWVLVPPPDNIKPLTLKWLFKIKLDAEKLGHPNKTRLVVRGYRQEEGIDFKESFALVARMEAIRIFLAYVAHKSFIVFQMDVKRQLFCMVTSQALNTRKTCTVCQPGWISINVDVCVSLALPTVKKALYGLKKSTMSMFYVVSEYPTSKMESCDPLVLPMEINDKLDLMQNGSPVDATKYRSMIGALMYLMSSRLDIVHATCLCARYQANPTEKHLKIIARSSKKRKMYASIATRSSKKKGSVRFSALYLKKKRNLLVFTSVDMIVMTSMVELESLFGHLFDELSKEENHVVSKSSAVTTADASDK</sequence>
<evidence type="ECO:0000313" key="3">
    <source>
        <dbReference type="Proteomes" id="UP001151760"/>
    </source>
</evidence>
<dbReference type="PANTHER" id="PTHR11439">
    <property type="entry name" value="GAG-POL-RELATED RETROTRANSPOSON"/>
    <property type="match status" value="1"/>
</dbReference>
<organism evidence="2 3">
    <name type="scientific">Tanacetum coccineum</name>
    <dbReference type="NCBI Taxonomy" id="301880"/>
    <lineage>
        <taxon>Eukaryota</taxon>
        <taxon>Viridiplantae</taxon>
        <taxon>Streptophyta</taxon>
        <taxon>Embryophyta</taxon>
        <taxon>Tracheophyta</taxon>
        <taxon>Spermatophyta</taxon>
        <taxon>Magnoliopsida</taxon>
        <taxon>eudicotyledons</taxon>
        <taxon>Gunneridae</taxon>
        <taxon>Pentapetalae</taxon>
        <taxon>asterids</taxon>
        <taxon>campanulids</taxon>
        <taxon>Asterales</taxon>
        <taxon>Asteraceae</taxon>
        <taxon>Asteroideae</taxon>
        <taxon>Anthemideae</taxon>
        <taxon>Anthemidinae</taxon>
        <taxon>Tanacetum</taxon>
    </lineage>
</organism>
<gene>
    <name evidence="2" type="ORF">Tco_0926147</name>
</gene>
<proteinExistence type="predicted"/>
<protein>
    <submittedName>
        <fullName evidence="2">Retrotransposon protein, putative, unclassified</fullName>
    </submittedName>
</protein>
<name>A0ABQ5DBP9_9ASTR</name>
<reference evidence="2" key="1">
    <citation type="journal article" date="2022" name="Int. J. Mol. Sci.">
        <title>Draft Genome of Tanacetum Coccineum: Genomic Comparison of Closely Related Tanacetum-Family Plants.</title>
        <authorList>
            <person name="Yamashiro T."/>
            <person name="Shiraishi A."/>
            <person name="Nakayama K."/>
            <person name="Satake H."/>
        </authorList>
    </citation>
    <scope>NUCLEOTIDE SEQUENCE</scope>
</reference>
<dbReference type="Proteomes" id="UP001151760">
    <property type="component" value="Unassembled WGS sequence"/>
</dbReference>
<comment type="caution">
    <text evidence="2">The sequence shown here is derived from an EMBL/GenBank/DDBJ whole genome shotgun (WGS) entry which is preliminary data.</text>
</comment>
<dbReference type="EMBL" id="BQNB010015075">
    <property type="protein sequence ID" value="GJT35728.1"/>
    <property type="molecule type" value="Genomic_DNA"/>
</dbReference>
<dbReference type="InterPro" id="IPR013103">
    <property type="entry name" value="RVT_2"/>
</dbReference>
<evidence type="ECO:0000259" key="1">
    <source>
        <dbReference type="Pfam" id="PF07727"/>
    </source>
</evidence>
<dbReference type="PANTHER" id="PTHR11439:SF483">
    <property type="entry name" value="PEPTIDE SYNTHASE GLIP-LIKE, PUTATIVE (AFU_ORTHOLOGUE AFUA_3G12920)-RELATED"/>
    <property type="match status" value="1"/>
</dbReference>
<dbReference type="Pfam" id="PF07727">
    <property type="entry name" value="RVT_2"/>
    <property type="match status" value="1"/>
</dbReference>
<feature type="domain" description="Reverse transcriptase Ty1/copia-type" evidence="1">
    <location>
        <begin position="188"/>
        <end position="327"/>
    </location>
</feature>
<keyword evidence="3" id="KW-1185">Reference proteome</keyword>
<reference evidence="2" key="2">
    <citation type="submission" date="2022-01" db="EMBL/GenBank/DDBJ databases">
        <authorList>
            <person name="Yamashiro T."/>
            <person name="Shiraishi A."/>
            <person name="Satake H."/>
            <person name="Nakayama K."/>
        </authorList>
    </citation>
    <scope>NUCLEOTIDE SEQUENCE</scope>
</reference>
<accession>A0ABQ5DBP9</accession>
<evidence type="ECO:0000313" key="2">
    <source>
        <dbReference type="EMBL" id="GJT35728.1"/>
    </source>
</evidence>